<dbReference type="Proteomes" id="UP001291623">
    <property type="component" value="Unassembled WGS sequence"/>
</dbReference>
<feature type="coiled-coil region" evidence="1">
    <location>
        <begin position="112"/>
        <end position="146"/>
    </location>
</feature>
<accession>A0AAE1VHY2</accession>
<reference evidence="2" key="1">
    <citation type="submission" date="2023-12" db="EMBL/GenBank/DDBJ databases">
        <title>Genome assembly of Anisodus tanguticus.</title>
        <authorList>
            <person name="Wang Y.-J."/>
        </authorList>
    </citation>
    <scope>NUCLEOTIDE SEQUENCE</scope>
    <source>
        <strain evidence="2">KB-2021</strain>
        <tissue evidence="2">Leaf</tissue>
    </source>
</reference>
<evidence type="ECO:0000313" key="2">
    <source>
        <dbReference type="EMBL" id="KAK4364346.1"/>
    </source>
</evidence>
<keyword evidence="1" id="KW-0175">Coiled coil</keyword>
<keyword evidence="3" id="KW-1185">Reference proteome</keyword>
<organism evidence="2 3">
    <name type="scientific">Anisodus tanguticus</name>
    <dbReference type="NCBI Taxonomy" id="243964"/>
    <lineage>
        <taxon>Eukaryota</taxon>
        <taxon>Viridiplantae</taxon>
        <taxon>Streptophyta</taxon>
        <taxon>Embryophyta</taxon>
        <taxon>Tracheophyta</taxon>
        <taxon>Spermatophyta</taxon>
        <taxon>Magnoliopsida</taxon>
        <taxon>eudicotyledons</taxon>
        <taxon>Gunneridae</taxon>
        <taxon>Pentapetalae</taxon>
        <taxon>asterids</taxon>
        <taxon>lamiids</taxon>
        <taxon>Solanales</taxon>
        <taxon>Solanaceae</taxon>
        <taxon>Solanoideae</taxon>
        <taxon>Hyoscyameae</taxon>
        <taxon>Anisodus</taxon>
    </lineage>
</organism>
<evidence type="ECO:0000313" key="3">
    <source>
        <dbReference type="Proteomes" id="UP001291623"/>
    </source>
</evidence>
<sequence>MSSSSQLNAILEVEVRTLNVKHGELQTAYLELQKKYSQVLHQNETLLTKISEIKEEKWIVEQENDAFLLEALALLEMLTGKELLGKQEIGLLGAEQKFKVSENLNSELRRVLDALKNDFLESSKMNEDLEKKIFEISRENTTQNKEIECLREANMKLVGEFGKLHEEIEEQQIRESCLISELQEKDYEFGLWEAEAATFYFDFLYSRSITGKQDG</sequence>
<evidence type="ECO:0000256" key="1">
    <source>
        <dbReference type="SAM" id="Coils"/>
    </source>
</evidence>
<name>A0AAE1VHY2_9SOLA</name>
<dbReference type="AlphaFoldDB" id="A0AAE1VHY2"/>
<protein>
    <submittedName>
        <fullName evidence="2">Uncharacterized protein</fullName>
    </submittedName>
</protein>
<gene>
    <name evidence="2" type="ORF">RND71_015704</name>
</gene>
<dbReference type="EMBL" id="JAVYJV010000008">
    <property type="protein sequence ID" value="KAK4364346.1"/>
    <property type="molecule type" value="Genomic_DNA"/>
</dbReference>
<comment type="caution">
    <text evidence="2">The sequence shown here is derived from an EMBL/GenBank/DDBJ whole genome shotgun (WGS) entry which is preliminary data.</text>
</comment>
<proteinExistence type="predicted"/>